<dbReference type="GO" id="GO:0008836">
    <property type="term" value="F:diaminopimelate decarboxylase activity"/>
    <property type="evidence" value="ECO:0007669"/>
    <property type="project" value="InterPro"/>
</dbReference>
<feature type="domain" description="Orn/DAP/Arg decarboxylase 2 C-terminal" evidence="4">
    <location>
        <begin position="230"/>
        <end position="397"/>
    </location>
</feature>
<dbReference type="InterPro" id="IPR029066">
    <property type="entry name" value="PLP-binding_barrel"/>
</dbReference>
<dbReference type="RefSeq" id="WP_124154856.1">
    <property type="nucleotide sequence ID" value="NZ_CAWOLW010000698.1"/>
</dbReference>
<dbReference type="PANTHER" id="PTHR43727">
    <property type="entry name" value="DIAMINOPIMELATE DECARBOXYLASE"/>
    <property type="match status" value="1"/>
</dbReference>
<accession>A0A3N6PAE6</accession>
<sequence length="467" mass="51825">MKNPNLNGDKVRPILLSQQEIKIASEQYKTPLYLYNLNKIGRQYAKLRDYLPSNFNILYTLKANSNLTICHKLAQLGCGADISSTGELQAALKTGFSAPQIVFTGPGKTNSELATAIETGIGIIVLESANEARRLDDLGRKYGRKQDVLIRINPLYRTNQSCEIREKASSCGTNDTNSVQPSLKSQTIASTSSKFGVDEDRAIEEIAAIDSLENLNLKGIHIFTESNVLDYNQLLASWTNTISIANRINDLGYHISLLDFGGGIGIPYNSVDPEFDMESFGKELQGIFENNPYPYHCIVEIGRYMVGEAGCYMTEVVDIKESLGQKFIILDGGVHQILRLSMKPASKYMEVLGRNGNYTQKVTLGGKLPTPLDIMVEDVMVPEDIEIGDRLVIYNCGAYGFNHSLTNFALHNYPAEVAYSDGEMELIREPGNIEDFFLNQKLPFAKNLEKELKKHSALSTQHSAVNV</sequence>
<comment type="similarity">
    <text evidence="3">Belongs to the Orn/Lys/Arg decarboxylase class-II family.</text>
</comment>
<evidence type="ECO:0000313" key="6">
    <source>
        <dbReference type="EMBL" id="RQH40897.1"/>
    </source>
</evidence>
<evidence type="ECO:0000256" key="1">
    <source>
        <dbReference type="ARBA" id="ARBA00001933"/>
    </source>
</evidence>
<name>A0A3N6PAE6_9CYAN</name>
<dbReference type="Pfam" id="PF00278">
    <property type="entry name" value="Orn_DAP_Arg_deC"/>
    <property type="match status" value="1"/>
</dbReference>
<comment type="cofactor">
    <cofactor evidence="1">
        <name>pyridoxal 5'-phosphate</name>
        <dbReference type="ChEBI" id="CHEBI:597326"/>
    </cofactor>
</comment>
<dbReference type="SUPFAM" id="SSF50621">
    <property type="entry name" value="Alanine racemase C-terminal domain-like"/>
    <property type="match status" value="1"/>
</dbReference>
<protein>
    <recommendedName>
        <fullName evidence="8">Diaminopimelate decarboxylase</fullName>
    </recommendedName>
</protein>
<dbReference type="PANTHER" id="PTHR43727:SF3">
    <property type="entry name" value="GROUP IV DECARBOXYLASE"/>
    <property type="match status" value="1"/>
</dbReference>
<comment type="caution">
    <text evidence="6">The sequence shown here is derived from an EMBL/GenBank/DDBJ whole genome shotgun (WGS) entry which is preliminary data.</text>
</comment>
<dbReference type="Gene3D" id="2.40.37.10">
    <property type="entry name" value="Lyase, Ornithine Decarboxylase, Chain A, domain 1"/>
    <property type="match status" value="1"/>
</dbReference>
<reference evidence="6 7" key="1">
    <citation type="journal article" date="2018" name="ACS Chem. Biol.">
        <title>Ketoreductase domain dysfunction expands chemodiversity: malyngamide biosynthesis in the cyanobacterium Okeania hirsuta.</title>
        <authorList>
            <person name="Moss N.A."/>
            <person name="Leao T."/>
            <person name="Rankin M."/>
            <person name="McCullough T.M."/>
            <person name="Qu P."/>
            <person name="Korobeynikov A."/>
            <person name="Smith J.L."/>
            <person name="Gerwick L."/>
            <person name="Gerwick W.H."/>
        </authorList>
    </citation>
    <scope>NUCLEOTIDE SEQUENCE [LARGE SCALE GENOMIC DNA]</scope>
    <source>
        <strain evidence="6 7">PAB10Feb10-1</strain>
    </source>
</reference>
<evidence type="ECO:0000259" key="5">
    <source>
        <dbReference type="Pfam" id="PF02784"/>
    </source>
</evidence>
<gene>
    <name evidence="6" type="ORF">D5R40_15645</name>
</gene>
<dbReference type="SUPFAM" id="SSF51419">
    <property type="entry name" value="PLP-binding barrel"/>
    <property type="match status" value="1"/>
</dbReference>
<evidence type="ECO:0000256" key="2">
    <source>
        <dbReference type="ARBA" id="ARBA00022898"/>
    </source>
</evidence>
<evidence type="ECO:0008006" key="8">
    <source>
        <dbReference type="Google" id="ProtNLM"/>
    </source>
</evidence>
<evidence type="ECO:0000259" key="4">
    <source>
        <dbReference type="Pfam" id="PF00278"/>
    </source>
</evidence>
<dbReference type="Gene3D" id="3.20.20.10">
    <property type="entry name" value="Alanine racemase"/>
    <property type="match status" value="1"/>
</dbReference>
<dbReference type="Proteomes" id="UP000269154">
    <property type="component" value="Unassembled WGS sequence"/>
</dbReference>
<dbReference type="GO" id="GO:0009089">
    <property type="term" value="P:lysine biosynthetic process via diaminopimelate"/>
    <property type="evidence" value="ECO:0007669"/>
    <property type="project" value="InterPro"/>
</dbReference>
<dbReference type="InterPro" id="IPR022643">
    <property type="entry name" value="De-COase2_C"/>
</dbReference>
<dbReference type="Pfam" id="PF02784">
    <property type="entry name" value="Orn_Arg_deC_N"/>
    <property type="match status" value="1"/>
</dbReference>
<feature type="domain" description="Orn/DAP/Arg decarboxylase 2 N-terminal" evidence="5">
    <location>
        <begin position="38"/>
        <end position="158"/>
    </location>
</feature>
<dbReference type="InterPro" id="IPR002986">
    <property type="entry name" value="DAP_deCOOHase_LysA"/>
</dbReference>
<evidence type="ECO:0000256" key="3">
    <source>
        <dbReference type="RuleBase" id="RU003737"/>
    </source>
</evidence>
<dbReference type="OrthoDB" id="9802241at2"/>
<dbReference type="InterPro" id="IPR009006">
    <property type="entry name" value="Ala_racemase/Decarboxylase_C"/>
</dbReference>
<evidence type="ECO:0000313" key="7">
    <source>
        <dbReference type="Proteomes" id="UP000269154"/>
    </source>
</evidence>
<dbReference type="EMBL" id="RCBY01000082">
    <property type="protein sequence ID" value="RQH40897.1"/>
    <property type="molecule type" value="Genomic_DNA"/>
</dbReference>
<organism evidence="6 7">
    <name type="scientific">Okeania hirsuta</name>
    <dbReference type="NCBI Taxonomy" id="1458930"/>
    <lineage>
        <taxon>Bacteria</taxon>
        <taxon>Bacillati</taxon>
        <taxon>Cyanobacteriota</taxon>
        <taxon>Cyanophyceae</taxon>
        <taxon>Oscillatoriophycideae</taxon>
        <taxon>Oscillatoriales</taxon>
        <taxon>Microcoleaceae</taxon>
        <taxon>Okeania</taxon>
    </lineage>
</organism>
<keyword evidence="2" id="KW-0663">Pyridoxal phosphate</keyword>
<proteinExistence type="inferred from homology"/>
<dbReference type="InterPro" id="IPR000183">
    <property type="entry name" value="Orn/DAP/Arg_de-COase"/>
</dbReference>
<dbReference type="PRINTS" id="PR01181">
    <property type="entry name" value="DAPDCRBXLASE"/>
</dbReference>
<keyword evidence="7" id="KW-1185">Reference proteome</keyword>
<dbReference type="AlphaFoldDB" id="A0A3N6PAE6"/>
<dbReference type="PRINTS" id="PR01179">
    <property type="entry name" value="ODADCRBXLASE"/>
</dbReference>
<dbReference type="InterPro" id="IPR022644">
    <property type="entry name" value="De-COase2_N"/>
</dbReference>